<sequence>MELPTSDPKGASAPVGSSVPTEADQAAGSTTVSAVSTSQCAGMREVIEEKLRHGMTAQRIFQDLQIEHAVEGSYWSVPRFVKKLRIEKQQAYAF</sequence>
<proteinExistence type="predicted"/>
<comment type="caution">
    <text evidence="2">The sequence shown here is derived from an EMBL/GenBank/DDBJ whole genome shotgun (WGS) entry which is preliminary data.</text>
</comment>
<dbReference type="Proteomes" id="UP000315471">
    <property type="component" value="Unassembled WGS sequence"/>
</dbReference>
<protein>
    <submittedName>
        <fullName evidence="2">Uncharacterized protein</fullName>
    </submittedName>
</protein>
<dbReference type="AlphaFoldDB" id="A0A5C6DM38"/>
<keyword evidence="3" id="KW-1185">Reference proteome</keyword>
<dbReference type="OrthoDB" id="3193769at2"/>
<gene>
    <name evidence="2" type="ORF">Q31b_46890</name>
</gene>
<feature type="region of interest" description="Disordered" evidence="1">
    <location>
        <begin position="1"/>
        <end position="36"/>
    </location>
</feature>
<feature type="compositionally biased region" description="Low complexity" evidence="1">
    <location>
        <begin position="26"/>
        <end position="36"/>
    </location>
</feature>
<dbReference type="EMBL" id="SJPY01000007">
    <property type="protein sequence ID" value="TWU37900.1"/>
    <property type="molecule type" value="Genomic_DNA"/>
</dbReference>
<reference evidence="2 3" key="1">
    <citation type="submission" date="2019-02" db="EMBL/GenBank/DDBJ databases">
        <title>Deep-cultivation of Planctomycetes and their phenomic and genomic characterization uncovers novel biology.</title>
        <authorList>
            <person name="Wiegand S."/>
            <person name="Jogler M."/>
            <person name="Boedeker C."/>
            <person name="Pinto D."/>
            <person name="Vollmers J."/>
            <person name="Rivas-Marin E."/>
            <person name="Kohn T."/>
            <person name="Peeters S.H."/>
            <person name="Heuer A."/>
            <person name="Rast P."/>
            <person name="Oberbeckmann S."/>
            <person name="Bunk B."/>
            <person name="Jeske O."/>
            <person name="Meyerdierks A."/>
            <person name="Storesund J.E."/>
            <person name="Kallscheuer N."/>
            <person name="Luecker S."/>
            <person name="Lage O.M."/>
            <person name="Pohl T."/>
            <person name="Merkel B.J."/>
            <person name="Hornburger P."/>
            <person name="Mueller R.-W."/>
            <person name="Bruemmer F."/>
            <person name="Labrenz M."/>
            <person name="Spormann A.M."/>
            <person name="Op Den Camp H."/>
            <person name="Overmann J."/>
            <person name="Amann R."/>
            <person name="Jetten M.S.M."/>
            <person name="Mascher T."/>
            <person name="Medema M.H."/>
            <person name="Devos D.P."/>
            <person name="Kaster A.-K."/>
            <person name="Ovreas L."/>
            <person name="Rohde M."/>
            <person name="Galperin M.Y."/>
            <person name="Jogler C."/>
        </authorList>
    </citation>
    <scope>NUCLEOTIDE SEQUENCE [LARGE SCALE GENOMIC DNA]</scope>
    <source>
        <strain evidence="2 3">Q31b</strain>
    </source>
</reference>
<evidence type="ECO:0000256" key="1">
    <source>
        <dbReference type="SAM" id="MobiDB-lite"/>
    </source>
</evidence>
<organism evidence="2 3">
    <name type="scientific">Novipirellula aureliae</name>
    <dbReference type="NCBI Taxonomy" id="2527966"/>
    <lineage>
        <taxon>Bacteria</taxon>
        <taxon>Pseudomonadati</taxon>
        <taxon>Planctomycetota</taxon>
        <taxon>Planctomycetia</taxon>
        <taxon>Pirellulales</taxon>
        <taxon>Pirellulaceae</taxon>
        <taxon>Novipirellula</taxon>
    </lineage>
</organism>
<dbReference type="RefSeq" id="WP_146601818.1">
    <property type="nucleotide sequence ID" value="NZ_SJPY01000007.1"/>
</dbReference>
<accession>A0A5C6DM38</accession>
<evidence type="ECO:0000313" key="3">
    <source>
        <dbReference type="Proteomes" id="UP000315471"/>
    </source>
</evidence>
<name>A0A5C6DM38_9BACT</name>
<evidence type="ECO:0000313" key="2">
    <source>
        <dbReference type="EMBL" id="TWU37900.1"/>
    </source>
</evidence>